<evidence type="ECO:0000256" key="1">
    <source>
        <dbReference type="ARBA" id="ARBA00022448"/>
    </source>
</evidence>
<feature type="coiled-coil region" evidence="3">
    <location>
        <begin position="44"/>
        <end position="78"/>
    </location>
</feature>
<evidence type="ECO:0008006" key="6">
    <source>
        <dbReference type="Google" id="ProtNLM"/>
    </source>
</evidence>
<proteinExistence type="predicted"/>
<evidence type="ECO:0000313" key="5">
    <source>
        <dbReference type="Proteomes" id="UP000242705"/>
    </source>
</evidence>
<keyword evidence="2" id="KW-0653">Protein transport</keyword>
<protein>
    <recommendedName>
        <fullName evidence="6">Flagellar assembly protein FliH</fullName>
    </recommendedName>
</protein>
<dbReference type="Proteomes" id="UP000242705">
    <property type="component" value="Unassembled WGS sequence"/>
</dbReference>
<accession>A0A2T2WXX9</accession>
<sequence length="233" mass="25883">MTLSSNVLKAWAVKNGMKPIRLDPQDDGKGQVQVALTDAKEAAMNIVTRAKEEARAIIEEAEGEANQIRQQAQAQGYEQGHQQGVLEAKQQVMNQWSEMAQQVQHVLNKIEQLGAFTKLLEPELVLAQAAALAGKFIENEAMQHPDSLRTYLTDIIGSLEAHQVTLFLSPEFHNTLEHLTKNWGDLWSQVKVAVDRSLENLAMRIETADGEEFLVGPIQALSKMLDEVLYGSV</sequence>
<reference evidence="4 5" key="1">
    <citation type="journal article" date="2014" name="BMC Genomics">
        <title>Comparison of environmental and isolate Sulfobacillus genomes reveals diverse carbon, sulfur, nitrogen, and hydrogen metabolisms.</title>
        <authorList>
            <person name="Justice N.B."/>
            <person name="Norman A."/>
            <person name="Brown C.T."/>
            <person name="Singh A."/>
            <person name="Thomas B.C."/>
            <person name="Banfield J.F."/>
        </authorList>
    </citation>
    <scope>NUCLEOTIDE SEQUENCE [LARGE SCALE GENOMIC DNA]</scope>
    <source>
        <strain evidence="4">AMDSBA5</strain>
    </source>
</reference>
<dbReference type="AlphaFoldDB" id="A0A2T2WXX9"/>
<keyword evidence="1" id="KW-0813">Transport</keyword>
<gene>
    <name evidence="4" type="ORF">C7B47_09330</name>
</gene>
<dbReference type="GO" id="GO:0005829">
    <property type="term" value="C:cytosol"/>
    <property type="evidence" value="ECO:0007669"/>
    <property type="project" value="TreeGrafter"/>
</dbReference>
<evidence type="ECO:0000256" key="3">
    <source>
        <dbReference type="SAM" id="Coils"/>
    </source>
</evidence>
<comment type="caution">
    <text evidence="4">The sequence shown here is derived from an EMBL/GenBank/DDBJ whole genome shotgun (WGS) entry which is preliminary data.</text>
</comment>
<dbReference type="PANTHER" id="PTHR34982">
    <property type="entry name" value="YOP PROTEINS TRANSLOCATION PROTEIN L"/>
    <property type="match status" value="1"/>
</dbReference>
<dbReference type="EMBL" id="PXYX01000016">
    <property type="protein sequence ID" value="PSR27099.1"/>
    <property type="molecule type" value="Genomic_DNA"/>
</dbReference>
<evidence type="ECO:0000313" key="4">
    <source>
        <dbReference type="EMBL" id="PSR27099.1"/>
    </source>
</evidence>
<dbReference type="GO" id="GO:0015031">
    <property type="term" value="P:protein transport"/>
    <property type="evidence" value="ECO:0007669"/>
    <property type="project" value="UniProtKB-KW"/>
</dbReference>
<keyword evidence="3" id="KW-0175">Coiled coil</keyword>
<dbReference type="InterPro" id="IPR051472">
    <property type="entry name" value="T3SS_Stator/FliH"/>
</dbReference>
<evidence type="ECO:0000256" key="2">
    <source>
        <dbReference type="ARBA" id="ARBA00022927"/>
    </source>
</evidence>
<organism evidence="4 5">
    <name type="scientific">Sulfobacillus thermosulfidooxidans</name>
    <dbReference type="NCBI Taxonomy" id="28034"/>
    <lineage>
        <taxon>Bacteria</taxon>
        <taxon>Bacillati</taxon>
        <taxon>Bacillota</taxon>
        <taxon>Clostridia</taxon>
        <taxon>Eubacteriales</taxon>
        <taxon>Clostridiales Family XVII. Incertae Sedis</taxon>
        <taxon>Sulfobacillus</taxon>
    </lineage>
</organism>
<name>A0A2T2WXX9_SULTH</name>
<dbReference type="PANTHER" id="PTHR34982:SF1">
    <property type="entry name" value="FLAGELLAR ASSEMBLY PROTEIN FLIH"/>
    <property type="match status" value="1"/>
</dbReference>